<dbReference type="AlphaFoldDB" id="A0A2K3JSJ9"/>
<feature type="non-terminal residue" evidence="1">
    <location>
        <position position="48"/>
    </location>
</feature>
<reference evidence="1 2" key="2">
    <citation type="journal article" date="2017" name="Front. Plant Sci.">
        <title>Gene Classification and Mining of Molecular Markers Useful in Red Clover (Trifolium pratense) Breeding.</title>
        <authorList>
            <person name="Istvanek J."/>
            <person name="Dluhosova J."/>
            <person name="Dluhos P."/>
            <person name="Patkova L."/>
            <person name="Nedelnik J."/>
            <person name="Repkova J."/>
        </authorList>
    </citation>
    <scope>NUCLEOTIDE SEQUENCE [LARGE SCALE GENOMIC DNA]</scope>
    <source>
        <strain evidence="2">cv. Tatra</strain>
        <tissue evidence="1">Young leaves</tissue>
    </source>
</reference>
<comment type="caution">
    <text evidence="1">The sequence shown here is derived from an EMBL/GenBank/DDBJ whole genome shotgun (WGS) entry which is preliminary data.</text>
</comment>
<name>A0A2K3JSJ9_TRIPR</name>
<proteinExistence type="predicted"/>
<reference evidence="1 2" key="1">
    <citation type="journal article" date="2014" name="Am. J. Bot.">
        <title>Genome assembly and annotation for red clover (Trifolium pratense; Fabaceae).</title>
        <authorList>
            <person name="Istvanek J."/>
            <person name="Jaros M."/>
            <person name="Krenek A."/>
            <person name="Repkova J."/>
        </authorList>
    </citation>
    <scope>NUCLEOTIDE SEQUENCE [LARGE SCALE GENOMIC DNA]</scope>
    <source>
        <strain evidence="2">cv. Tatra</strain>
        <tissue evidence="1">Young leaves</tissue>
    </source>
</reference>
<accession>A0A2K3JSJ9</accession>
<organism evidence="1 2">
    <name type="scientific">Trifolium pratense</name>
    <name type="common">Red clover</name>
    <dbReference type="NCBI Taxonomy" id="57577"/>
    <lineage>
        <taxon>Eukaryota</taxon>
        <taxon>Viridiplantae</taxon>
        <taxon>Streptophyta</taxon>
        <taxon>Embryophyta</taxon>
        <taxon>Tracheophyta</taxon>
        <taxon>Spermatophyta</taxon>
        <taxon>Magnoliopsida</taxon>
        <taxon>eudicotyledons</taxon>
        <taxon>Gunneridae</taxon>
        <taxon>Pentapetalae</taxon>
        <taxon>rosids</taxon>
        <taxon>fabids</taxon>
        <taxon>Fabales</taxon>
        <taxon>Fabaceae</taxon>
        <taxon>Papilionoideae</taxon>
        <taxon>50 kb inversion clade</taxon>
        <taxon>NPAAA clade</taxon>
        <taxon>Hologalegina</taxon>
        <taxon>IRL clade</taxon>
        <taxon>Trifolieae</taxon>
        <taxon>Trifolium</taxon>
    </lineage>
</organism>
<gene>
    <name evidence="1" type="ORF">L195_g058488</name>
</gene>
<sequence>MHDSVAMHKSCDGFAYDYMSVGLVLFDCTSSDCIALLPVALLLHCTSP</sequence>
<evidence type="ECO:0000313" key="1">
    <source>
        <dbReference type="EMBL" id="PNX57022.1"/>
    </source>
</evidence>
<dbReference type="Proteomes" id="UP000236291">
    <property type="component" value="Unassembled WGS sequence"/>
</dbReference>
<protein>
    <submittedName>
        <fullName evidence="1">Uncharacterized protein</fullName>
    </submittedName>
</protein>
<dbReference type="EMBL" id="ASHM01121864">
    <property type="protein sequence ID" value="PNX57022.1"/>
    <property type="molecule type" value="Genomic_DNA"/>
</dbReference>
<evidence type="ECO:0000313" key="2">
    <source>
        <dbReference type="Proteomes" id="UP000236291"/>
    </source>
</evidence>